<dbReference type="InterPro" id="IPR029044">
    <property type="entry name" value="Nucleotide-diphossugar_trans"/>
</dbReference>
<dbReference type="NCBIfam" id="TIGR00453">
    <property type="entry name" value="ispD"/>
    <property type="match status" value="1"/>
</dbReference>
<comment type="similarity">
    <text evidence="3 7">Belongs to the IspD/TarI cytidylyltransferase family. IspD subfamily.</text>
</comment>
<feature type="site" description="Transition state stabilizer" evidence="7">
    <location>
        <position position="23"/>
    </location>
</feature>
<protein>
    <recommendedName>
        <fullName evidence="7">2-C-methyl-D-erythritol 4-phosphate cytidylyltransferase</fullName>
        <ecNumber evidence="7">2.7.7.60</ecNumber>
    </recommendedName>
    <alternativeName>
        <fullName evidence="7">4-diphosphocytidyl-2C-methyl-D-erythritol synthase</fullName>
    </alternativeName>
    <alternativeName>
        <fullName evidence="7">MEP cytidylyltransferase</fullName>
        <shortName evidence="7">MCT</shortName>
    </alternativeName>
</protein>
<dbReference type="GO" id="GO:0050518">
    <property type="term" value="F:2-C-methyl-D-erythritol 4-phosphate cytidylyltransferase activity"/>
    <property type="evidence" value="ECO:0007669"/>
    <property type="project" value="UniProtKB-UniRule"/>
</dbReference>
<dbReference type="PROSITE" id="PS01295">
    <property type="entry name" value="ISPD"/>
    <property type="match status" value="1"/>
</dbReference>
<dbReference type="AlphaFoldDB" id="A0A6M0R8L5"/>
<sequence>MGKNCAIIVAAGKGKRMKTSICKQFLNLREKPVLYYTLHTFSKSELIDEIILVTLEDKIDYCVNNIIEKYDINKVTHVIAGGKERQDSVYSGLRKLPKDCNIVLIHDAARPFISEDIINNGIKYAEMYGACTCGVSPKDTIKVKNSKNFSSQTLNREDLFIVQTPQCFRYDIILDCHEKLRRDNIKVTDDTMVVERYNNSVYLYQGSYDNIKITTPEDLIMGEKILDNLA</sequence>
<dbReference type="EMBL" id="SXDP01000003">
    <property type="protein sequence ID" value="NEZ46592.1"/>
    <property type="molecule type" value="Genomic_DNA"/>
</dbReference>
<comment type="pathway">
    <text evidence="2 7">Isoprenoid biosynthesis; isopentenyl diphosphate biosynthesis via DXP pathway; isopentenyl diphosphate from 1-deoxy-D-xylulose 5-phosphate: step 2/6.</text>
</comment>
<reference evidence="8 9" key="1">
    <citation type="submission" date="2019-04" db="EMBL/GenBank/DDBJ databases">
        <title>Genome sequencing of Clostridium botulinum Groups I-IV and Clostridium butyricum.</title>
        <authorList>
            <person name="Brunt J."/>
            <person name="Van Vliet A.H.M."/>
            <person name="Stringer S.C."/>
            <person name="Carter A.T."/>
            <person name="Peck M.W."/>
        </authorList>
    </citation>
    <scope>NUCLEOTIDE SEQUENCE [LARGE SCALE GENOMIC DNA]</scope>
    <source>
        <strain evidence="8 9">IFR 18/094</strain>
    </source>
</reference>
<dbReference type="RefSeq" id="WP_163248901.1">
    <property type="nucleotide sequence ID" value="NZ_SXDP01000003.1"/>
</dbReference>
<evidence type="ECO:0000256" key="2">
    <source>
        <dbReference type="ARBA" id="ARBA00004787"/>
    </source>
</evidence>
<evidence type="ECO:0000313" key="8">
    <source>
        <dbReference type="EMBL" id="NEZ46592.1"/>
    </source>
</evidence>
<dbReference type="InterPro" id="IPR050088">
    <property type="entry name" value="IspD/TarI_cytidylyltransf_bact"/>
</dbReference>
<dbReference type="GO" id="GO:0019288">
    <property type="term" value="P:isopentenyl diphosphate biosynthetic process, methylerythritol 4-phosphate pathway"/>
    <property type="evidence" value="ECO:0007669"/>
    <property type="project" value="UniProtKB-UniRule"/>
</dbReference>
<evidence type="ECO:0000256" key="1">
    <source>
        <dbReference type="ARBA" id="ARBA00001282"/>
    </source>
</evidence>
<dbReference type="UniPathway" id="UPA00056">
    <property type="reaction ID" value="UER00093"/>
</dbReference>
<keyword evidence="4 7" id="KW-0808">Transferase</keyword>
<name>A0A6M0R8L5_9CLOT</name>
<comment type="function">
    <text evidence="7">Catalyzes the formation of 4-diphosphocytidyl-2-C-methyl-D-erythritol from CTP and 2-C-methyl-D-erythritol 4-phosphate (MEP).</text>
</comment>
<evidence type="ECO:0000256" key="4">
    <source>
        <dbReference type="ARBA" id="ARBA00022679"/>
    </source>
</evidence>
<dbReference type="HAMAP" id="MF_00108">
    <property type="entry name" value="IspD"/>
    <property type="match status" value="1"/>
</dbReference>
<keyword evidence="6 7" id="KW-0414">Isoprene biosynthesis</keyword>
<keyword evidence="9" id="KW-1185">Reference proteome</keyword>
<dbReference type="Pfam" id="PF01128">
    <property type="entry name" value="IspD"/>
    <property type="match status" value="1"/>
</dbReference>
<comment type="catalytic activity">
    <reaction evidence="1 7">
        <text>2-C-methyl-D-erythritol 4-phosphate + CTP + H(+) = 4-CDP-2-C-methyl-D-erythritol + diphosphate</text>
        <dbReference type="Rhea" id="RHEA:13429"/>
        <dbReference type="ChEBI" id="CHEBI:15378"/>
        <dbReference type="ChEBI" id="CHEBI:33019"/>
        <dbReference type="ChEBI" id="CHEBI:37563"/>
        <dbReference type="ChEBI" id="CHEBI:57823"/>
        <dbReference type="ChEBI" id="CHEBI:58262"/>
        <dbReference type="EC" id="2.7.7.60"/>
    </reaction>
</comment>
<dbReference type="Gene3D" id="3.90.550.10">
    <property type="entry name" value="Spore Coat Polysaccharide Biosynthesis Protein SpsA, Chain A"/>
    <property type="match status" value="1"/>
</dbReference>
<feature type="site" description="Positions MEP for the nucleophilic attack" evidence="7">
    <location>
        <position position="212"/>
    </location>
</feature>
<keyword evidence="5 7" id="KW-0548">Nucleotidyltransferase</keyword>
<dbReference type="InterPro" id="IPR001228">
    <property type="entry name" value="IspD"/>
</dbReference>
<evidence type="ECO:0000256" key="6">
    <source>
        <dbReference type="ARBA" id="ARBA00023229"/>
    </source>
</evidence>
<dbReference type="CDD" id="cd02516">
    <property type="entry name" value="CDP-ME_synthetase"/>
    <property type="match status" value="1"/>
</dbReference>
<gene>
    <name evidence="7 8" type="primary">ispD</name>
    <name evidence="8" type="ORF">FDF74_05105</name>
</gene>
<dbReference type="Proteomes" id="UP000473885">
    <property type="component" value="Unassembled WGS sequence"/>
</dbReference>
<feature type="site" description="Positions MEP for the nucleophilic attack" evidence="7">
    <location>
        <position position="156"/>
    </location>
</feature>
<evidence type="ECO:0000256" key="5">
    <source>
        <dbReference type="ARBA" id="ARBA00022695"/>
    </source>
</evidence>
<dbReference type="SUPFAM" id="SSF53448">
    <property type="entry name" value="Nucleotide-diphospho-sugar transferases"/>
    <property type="match status" value="1"/>
</dbReference>
<evidence type="ECO:0000313" key="9">
    <source>
        <dbReference type="Proteomes" id="UP000473885"/>
    </source>
</evidence>
<accession>A0A6M0R8L5</accession>
<dbReference type="PANTHER" id="PTHR32125:SF4">
    <property type="entry name" value="2-C-METHYL-D-ERYTHRITOL 4-PHOSPHATE CYTIDYLYLTRANSFERASE, CHLOROPLASTIC"/>
    <property type="match status" value="1"/>
</dbReference>
<proteinExistence type="inferred from homology"/>
<dbReference type="EC" id="2.7.7.60" evidence="7"/>
<evidence type="ECO:0000256" key="3">
    <source>
        <dbReference type="ARBA" id="ARBA00009789"/>
    </source>
</evidence>
<organism evidence="8 9">
    <name type="scientific">Clostridium niameyense</name>
    <dbReference type="NCBI Taxonomy" id="1622073"/>
    <lineage>
        <taxon>Bacteria</taxon>
        <taxon>Bacillati</taxon>
        <taxon>Bacillota</taxon>
        <taxon>Clostridia</taxon>
        <taxon>Eubacteriales</taxon>
        <taxon>Clostridiaceae</taxon>
        <taxon>Clostridium</taxon>
    </lineage>
</organism>
<feature type="site" description="Transition state stabilizer" evidence="7">
    <location>
        <position position="16"/>
    </location>
</feature>
<comment type="caution">
    <text evidence="8">The sequence shown here is derived from an EMBL/GenBank/DDBJ whole genome shotgun (WGS) entry which is preliminary data.</text>
</comment>
<evidence type="ECO:0000256" key="7">
    <source>
        <dbReference type="HAMAP-Rule" id="MF_00108"/>
    </source>
</evidence>
<dbReference type="InterPro" id="IPR034683">
    <property type="entry name" value="IspD/TarI"/>
</dbReference>
<dbReference type="PANTHER" id="PTHR32125">
    <property type="entry name" value="2-C-METHYL-D-ERYTHRITOL 4-PHOSPHATE CYTIDYLYLTRANSFERASE, CHLOROPLASTIC"/>
    <property type="match status" value="1"/>
</dbReference>
<dbReference type="InterPro" id="IPR018294">
    <property type="entry name" value="ISPD_synthase_CS"/>
</dbReference>
<dbReference type="FunFam" id="3.90.550.10:FF:000003">
    <property type="entry name" value="2-C-methyl-D-erythritol 4-phosphate cytidylyltransferase"/>
    <property type="match status" value="1"/>
</dbReference>